<evidence type="ECO:0000313" key="3">
    <source>
        <dbReference type="Proteomes" id="UP000317155"/>
    </source>
</evidence>
<dbReference type="CDD" id="cd01659">
    <property type="entry name" value="TRX_superfamily"/>
    <property type="match status" value="1"/>
</dbReference>
<name>A0A550JBS4_9BACT</name>
<dbReference type="Proteomes" id="UP000317155">
    <property type="component" value="Unassembled WGS sequence"/>
</dbReference>
<feature type="transmembrane region" description="Helical" evidence="1">
    <location>
        <begin position="380"/>
        <end position="400"/>
    </location>
</feature>
<dbReference type="EMBL" id="VJVV01000007">
    <property type="protein sequence ID" value="TRO80593.1"/>
    <property type="molecule type" value="Genomic_DNA"/>
</dbReference>
<gene>
    <name evidence="2" type="ORF">FL622_10910</name>
</gene>
<dbReference type="SUPFAM" id="SSF52833">
    <property type="entry name" value="Thioredoxin-like"/>
    <property type="match status" value="1"/>
</dbReference>
<sequence>MKRTKNKISAMEFGLRGMGIALLGVWIVLAWGQGVLAAEARVRIHYFWAPNCPHCAEARPVLVALAGRDPRIELVEHDVWGDRAAFNELLAQAEARGQMVSTPAILLGERLWFGFSPVLGREIEIALERCLTVGCADPLAPVTESGSGPEKVADLPADESVDVPVLGRVGVDSLSLPVLTAVIGLLDGFNPCAFFVLLFLLSLLGHARSRKLMLLVGGTFVFCSGLLYFLFMAAWLNLFLVAGALRGITLAAGLLAVAIAAINIKDFYFFKAGVSLSIPERAKPGLFARMRALVKTSKLPSVLVGTLVLALTANAYELLCTAGFPMIYTRILTLHQLQPWQHYLFLGFYCLIYVLPLLTIVLIFTWTLGSKKLGERQGRILKLLSGVMMLLLGGLLLSAPELLTNPLAAVVLLVLAPVAVALLVWLDGRFRPRHRCDR</sequence>
<reference evidence="2 3" key="1">
    <citation type="submission" date="2019-07" db="EMBL/GenBank/DDBJ databases">
        <title>Insights of Desulfuromonas acetexigens electromicrobiology.</title>
        <authorList>
            <person name="Katuri K."/>
            <person name="Sapireddy V."/>
            <person name="Shaw D.R."/>
            <person name="Saikaly P."/>
        </authorList>
    </citation>
    <scope>NUCLEOTIDE SEQUENCE [LARGE SCALE GENOMIC DNA]</scope>
    <source>
        <strain evidence="2 3">2873</strain>
    </source>
</reference>
<keyword evidence="1" id="KW-0812">Transmembrane</keyword>
<feature type="transmembrane region" description="Helical" evidence="1">
    <location>
        <begin position="238"/>
        <end position="262"/>
    </location>
</feature>
<feature type="transmembrane region" description="Helical" evidence="1">
    <location>
        <begin position="344"/>
        <end position="368"/>
    </location>
</feature>
<comment type="caution">
    <text evidence="2">The sequence shown here is derived from an EMBL/GenBank/DDBJ whole genome shotgun (WGS) entry which is preliminary data.</text>
</comment>
<protein>
    <submittedName>
        <fullName evidence="2">Uncharacterized protein</fullName>
    </submittedName>
</protein>
<dbReference type="Gene3D" id="3.40.30.10">
    <property type="entry name" value="Glutaredoxin"/>
    <property type="match status" value="1"/>
</dbReference>
<evidence type="ECO:0000313" key="2">
    <source>
        <dbReference type="EMBL" id="TRO80593.1"/>
    </source>
</evidence>
<dbReference type="AlphaFoldDB" id="A0A550JBS4"/>
<feature type="transmembrane region" description="Helical" evidence="1">
    <location>
        <begin position="299"/>
        <end position="324"/>
    </location>
</feature>
<keyword evidence="3" id="KW-1185">Reference proteome</keyword>
<keyword evidence="1" id="KW-0472">Membrane</keyword>
<feature type="transmembrane region" description="Helical" evidence="1">
    <location>
        <begin position="212"/>
        <end position="232"/>
    </location>
</feature>
<feature type="transmembrane region" description="Helical" evidence="1">
    <location>
        <begin position="406"/>
        <end position="426"/>
    </location>
</feature>
<evidence type="ECO:0000256" key="1">
    <source>
        <dbReference type="SAM" id="Phobius"/>
    </source>
</evidence>
<dbReference type="RefSeq" id="WP_140396683.1">
    <property type="nucleotide sequence ID" value="NZ_FOJJ01000039.1"/>
</dbReference>
<organism evidence="2 3">
    <name type="scientific">Trichloromonas acetexigens</name>
    <dbReference type="NCBI Taxonomy" id="38815"/>
    <lineage>
        <taxon>Bacteria</taxon>
        <taxon>Pseudomonadati</taxon>
        <taxon>Thermodesulfobacteriota</taxon>
        <taxon>Desulfuromonadia</taxon>
        <taxon>Desulfuromonadales</taxon>
        <taxon>Trichloromonadaceae</taxon>
        <taxon>Trichloromonas</taxon>
    </lineage>
</organism>
<proteinExistence type="predicted"/>
<accession>A0A550JBS4</accession>
<feature type="transmembrane region" description="Helical" evidence="1">
    <location>
        <begin position="178"/>
        <end position="200"/>
    </location>
</feature>
<keyword evidence="1" id="KW-1133">Transmembrane helix</keyword>
<dbReference type="InterPro" id="IPR036249">
    <property type="entry name" value="Thioredoxin-like_sf"/>
</dbReference>
<dbReference type="OrthoDB" id="9813820at2"/>